<evidence type="ECO:0000256" key="1">
    <source>
        <dbReference type="SAM" id="MobiDB-lite"/>
    </source>
</evidence>
<feature type="region of interest" description="Disordered" evidence="1">
    <location>
        <begin position="1"/>
        <end position="57"/>
    </location>
</feature>
<evidence type="ECO:0000313" key="3">
    <source>
        <dbReference type="Proteomes" id="UP001620626"/>
    </source>
</evidence>
<feature type="compositionally biased region" description="Basic residues" evidence="1">
    <location>
        <begin position="1"/>
        <end position="12"/>
    </location>
</feature>
<evidence type="ECO:0000313" key="2">
    <source>
        <dbReference type="EMBL" id="KAL3068896.1"/>
    </source>
</evidence>
<sequence>MICILHRSKHHINAGPLDAEKSQSNGATKNHEHEEAPSNGGGNHEHERDGDNYYGHELGADDIKLNEMKMHQENSINKEQEQIMHSKLHDGVCKEERPAVAEPMPMST</sequence>
<dbReference type="AlphaFoldDB" id="A0ABD2HRI4"/>
<reference evidence="2 3" key="1">
    <citation type="submission" date="2024-10" db="EMBL/GenBank/DDBJ databases">
        <authorList>
            <person name="Kim D."/>
        </authorList>
    </citation>
    <scope>NUCLEOTIDE SEQUENCE [LARGE SCALE GENOMIC DNA]</scope>
    <source>
        <strain evidence="2">BH-2024</strain>
    </source>
</reference>
<accession>A0ABD2HRI4</accession>
<dbReference type="Proteomes" id="UP001620626">
    <property type="component" value="Unassembled WGS sequence"/>
</dbReference>
<keyword evidence="3" id="KW-1185">Reference proteome</keyword>
<organism evidence="2 3">
    <name type="scientific">Heterodera trifolii</name>
    <dbReference type="NCBI Taxonomy" id="157864"/>
    <lineage>
        <taxon>Eukaryota</taxon>
        <taxon>Metazoa</taxon>
        <taxon>Ecdysozoa</taxon>
        <taxon>Nematoda</taxon>
        <taxon>Chromadorea</taxon>
        <taxon>Rhabditida</taxon>
        <taxon>Tylenchina</taxon>
        <taxon>Tylenchomorpha</taxon>
        <taxon>Tylenchoidea</taxon>
        <taxon>Heteroderidae</taxon>
        <taxon>Heteroderinae</taxon>
        <taxon>Heterodera</taxon>
    </lineage>
</organism>
<name>A0ABD2HRI4_9BILA</name>
<proteinExistence type="predicted"/>
<gene>
    <name evidence="2" type="ORF">niasHT_038650</name>
</gene>
<comment type="caution">
    <text evidence="2">The sequence shown here is derived from an EMBL/GenBank/DDBJ whole genome shotgun (WGS) entry which is preliminary data.</text>
</comment>
<protein>
    <submittedName>
        <fullName evidence="2">Uncharacterized protein</fullName>
    </submittedName>
</protein>
<dbReference type="EMBL" id="JBICBT010001401">
    <property type="protein sequence ID" value="KAL3068896.1"/>
    <property type="molecule type" value="Genomic_DNA"/>
</dbReference>